<evidence type="ECO:0000313" key="2">
    <source>
        <dbReference type="Proteomes" id="UP000076842"/>
    </source>
</evidence>
<proteinExistence type="predicted"/>
<keyword evidence="2" id="KW-1185">Reference proteome</keyword>
<protein>
    <submittedName>
        <fullName evidence="1">Uncharacterized protein</fullName>
    </submittedName>
</protein>
<dbReference type="OrthoDB" id="515064at2759"/>
<sequence>MSKYPNDRIEIVPKANADPNAAAEWKVKCLDCPGKVRKNPEETLSGFEVHLKNRNHRRAVDARLSGKPQPAVV</sequence>
<dbReference type="STRING" id="1353952.A0A165E435"/>
<accession>A0A165E435</accession>
<organism evidence="1 2">
    <name type="scientific">Calocera cornea HHB12733</name>
    <dbReference type="NCBI Taxonomy" id="1353952"/>
    <lineage>
        <taxon>Eukaryota</taxon>
        <taxon>Fungi</taxon>
        <taxon>Dikarya</taxon>
        <taxon>Basidiomycota</taxon>
        <taxon>Agaricomycotina</taxon>
        <taxon>Dacrymycetes</taxon>
        <taxon>Dacrymycetales</taxon>
        <taxon>Dacrymycetaceae</taxon>
        <taxon>Calocera</taxon>
    </lineage>
</organism>
<name>A0A165E435_9BASI</name>
<dbReference type="Proteomes" id="UP000076842">
    <property type="component" value="Unassembled WGS sequence"/>
</dbReference>
<dbReference type="EMBL" id="KV424022">
    <property type="protein sequence ID" value="KZT54062.1"/>
    <property type="molecule type" value="Genomic_DNA"/>
</dbReference>
<evidence type="ECO:0000313" key="1">
    <source>
        <dbReference type="EMBL" id="KZT54062.1"/>
    </source>
</evidence>
<reference evidence="1 2" key="1">
    <citation type="journal article" date="2016" name="Mol. Biol. Evol.">
        <title>Comparative Genomics of Early-Diverging Mushroom-Forming Fungi Provides Insights into the Origins of Lignocellulose Decay Capabilities.</title>
        <authorList>
            <person name="Nagy L.G."/>
            <person name="Riley R."/>
            <person name="Tritt A."/>
            <person name="Adam C."/>
            <person name="Daum C."/>
            <person name="Floudas D."/>
            <person name="Sun H."/>
            <person name="Yadav J.S."/>
            <person name="Pangilinan J."/>
            <person name="Larsson K.H."/>
            <person name="Matsuura K."/>
            <person name="Barry K."/>
            <person name="Labutti K."/>
            <person name="Kuo R."/>
            <person name="Ohm R.A."/>
            <person name="Bhattacharya S.S."/>
            <person name="Shirouzu T."/>
            <person name="Yoshinaga Y."/>
            <person name="Martin F.M."/>
            <person name="Grigoriev I.V."/>
            <person name="Hibbett D.S."/>
        </authorList>
    </citation>
    <scope>NUCLEOTIDE SEQUENCE [LARGE SCALE GENOMIC DNA]</scope>
    <source>
        <strain evidence="1 2">HHB12733</strain>
    </source>
</reference>
<dbReference type="InParanoid" id="A0A165E435"/>
<gene>
    <name evidence="1" type="ORF">CALCODRAFT_439207</name>
</gene>
<dbReference type="AlphaFoldDB" id="A0A165E435"/>